<dbReference type="GO" id="GO:0005525">
    <property type="term" value="F:GTP binding"/>
    <property type="evidence" value="ECO:0007669"/>
    <property type="project" value="InterPro"/>
</dbReference>
<feature type="domain" description="G" evidence="4">
    <location>
        <begin position="709"/>
        <end position="833"/>
    </location>
</feature>
<feature type="region of interest" description="Disordered" evidence="3">
    <location>
        <begin position="1240"/>
        <end position="1296"/>
    </location>
</feature>
<reference evidence="6 7" key="1">
    <citation type="journal article" date="2018" name="Sci. Rep.">
        <title>Characterisation of pathogen-specific regions and novel effector candidates in Fusarium oxysporum f. sp. cepae.</title>
        <authorList>
            <person name="Armitage A.D."/>
            <person name="Taylor A."/>
            <person name="Sobczyk M.K."/>
            <person name="Baxter L."/>
            <person name="Greenfield B.P."/>
            <person name="Bates H.J."/>
            <person name="Wilson F."/>
            <person name="Jackson A.C."/>
            <person name="Ott S."/>
            <person name="Harrison R.J."/>
            <person name="Clarkson J.P."/>
        </authorList>
    </citation>
    <scope>NUCLEOTIDE SEQUENCE [LARGE SCALE GENOMIC DNA]</scope>
    <source>
        <strain evidence="6 7">Fp_A8</strain>
    </source>
</reference>
<evidence type="ECO:0000259" key="4">
    <source>
        <dbReference type="Pfam" id="PF01926"/>
    </source>
</evidence>
<feature type="compositionally biased region" description="Basic residues" evidence="3">
    <location>
        <begin position="1287"/>
        <end position="1296"/>
    </location>
</feature>
<feature type="compositionally biased region" description="Low complexity" evidence="3">
    <location>
        <begin position="1272"/>
        <end position="1286"/>
    </location>
</feature>
<name>A0A420TRA9_GIBIN</name>
<dbReference type="EMBL" id="MRDB01000010">
    <property type="protein sequence ID" value="RKL44101.1"/>
    <property type="molecule type" value="Genomic_DNA"/>
</dbReference>
<keyword evidence="2" id="KW-0175">Coiled coil</keyword>
<evidence type="ECO:0000256" key="1">
    <source>
        <dbReference type="ARBA" id="ARBA00023242"/>
    </source>
</evidence>
<feature type="coiled-coil region" evidence="2">
    <location>
        <begin position="843"/>
        <end position="889"/>
    </location>
</feature>
<dbReference type="SUPFAM" id="SSF52540">
    <property type="entry name" value="P-loop containing nucleoside triphosphate hydrolases"/>
    <property type="match status" value="1"/>
</dbReference>
<dbReference type="CDD" id="cd00882">
    <property type="entry name" value="Ras_like_GTPase"/>
    <property type="match status" value="1"/>
</dbReference>
<evidence type="ECO:0008006" key="8">
    <source>
        <dbReference type="Google" id="ProtNLM"/>
    </source>
</evidence>
<evidence type="ECO:0000259" key="5">
    <source>
        <dbReference type="Pfam" id="PF09994"/>
    </source>
</evidence>
<dbReference type="PANTHER" id="PTHR38111">
    <property type="entry name" value="ZN(2)-C6 FUNGAL-TYPE DOMAIN-CONTAINING PROTEIN-RELATED"/>
    <property type="match status" value="1"/>
</dbReference>
<feature type="domain" description="T6SS Phospholipase effector Tle1-like catalytic" evidence="5">
    <location>
        <begin position="374"/>
        <end position="538"/>
    </location>
</feature>
<dbReference type="InterPro" id="IPR053178">
    <property type="entry name" value="Osmoadaptation_assoc"/>
</dbReference>
<feature type="region of interest" description="Disordered" evidence="3">
    <location>
        <begin position="1149"/>
        <end position="1168"/>
    </location>
</feature>
<dbReference type="Proteomes" id="UP000283569">
    <property type="component" value="Unassembled WGS sequence"/>
</dbReference>
<dbReference type="InterPro" id="IPR021858">
    <property type="entry name" value="Fun_TF"/>
</dbReference>
<organism evidence="6 7">
    <name type="scientific">Gibberella intermedia</name>
    <name type="common">Bulb rot disease fungus</name>
    <name type="synonym">Fusarium proliferatum</name>
    <dbReference type="NCBI Taxonomy" id="948311"/>
    <lineage>
        <taxon>Eukaryota</taxon>
        <taxon>Fungi</taxon>
        <taxon>Dikarya</taxon>
        <taxon>Ascomycota</taxon>
        <taxon>Pezizomycotina</taxon>
        <taxon>Sordariomycetes</taxon>
        <taxon>Hypocreomycetidae</taxon>
        <taxon>Hypocreales</taxon>
        <taxon>Nectriaceae</taxon>
        <taxon>Fusarium</taxon>
        <taxon>Fusarium fujikuroi species complex</taxon>
    </lineage>
</organism>
<protein>
    <recommendedName>
        <fullName evidence="8">G domain-containing protein</fullName>
    </recommendedName>
</protein>
<evidence type="ECO:0000313" key="6">
    <source>
        <dbReference type="EMBL" id="RKL44101.1"/>
    </source>
</evidence>
<dbReference type="Gene3D" id="3.40.50.300">
    <property type="entry name" value="P-loop containing nucleotide triphosphate hydrolases"/>
    <property type="match status" value="1"/>
</dbReference>
<dbReference type="PANTHER" id="PTHR38111:SF2">
    <property type="entry name" value="FINGER DOMAIN PROTEIN, PUTATIVE (AFU_ORTHOLOGUE AFUA_1G01560)-RELATED"/>
    <property type="match status" value="1"/>
</dbReference>
<dbReference type="Pfam" id="PF11951">
    <property type="entry name" value="Fungal_trans_2"/>
    <property type="match status" value="1"/>
</dbReference>
<dbReference type="InterPro" id="IPR006073">
    <property type="entry name" value="GTP-bd"/>
</dbReference>
<evidence type="ECO:0000313" key="7">
    <source>
        <dbReference type="Proteomes" id="UP000283569"/>
    </source>
</evidence>
<dbReference type="Pfam" id="PF09994">
    <property type="entry name" value="T6SS_Tle1-like_cat"/>
    <property type="match status" value="1"/>
</dbReference>
<sequence>MYFGRTNRDRDACEQGLRLYSHALTQLRTDISNSNTEIGTLMSIMCLCVYENVVFSQPTAWLLHYDGLGRLMQARGPKPWRTPAERQILQAARYYITLSAGHQRRHCFLDQPQWESTRCLPEGETPDKIDILYDIFAQPPGIIADYDNIRKASVTDPAAVEVLRNRTQLLIDKLYKWYRDMPWVCTTDPVTRGNSGIPLPDDPMECVALAISYAMLLCLVQPCEYLDIPLFPENNMEATSNIDQNSKNKFLALEICRFANWALRGQASASYALLLVYPLQIAWFCVQNSEEDLRNVRVIMNSPNPSTIQRINQLVHDGLVESNGVSVAQIPKYYVAPSNVVKLSDMFRSRNTTSDDSTNLIKAIVRDICLTLERPEDELWLYGSGHGGFIVRAVAGIVHRMGLPTTQSFDDLFDTTLGLIKAQLEDDFKRGPVLLQKIKSEAQDPPRIPFVGLFDTIIHNSKTSFDISFNPSIETLRQALAINENKSNKTPEVVNIPDDADMTHRSLTQAWFLGTHEDMIGGTAHDGLSLYPLQWMVLESIYSGLRVNNMGDSKASDNPMALIFPQYAGNLPPLHGSEEIEWRLQYTNGLRTSMFDLQSMHAKKSAGGVETHSIKLDTDCYKHAANRKVFAADGSLKGWCDVGPYGNMIHPSLFCILDRYPRYNDLKNFQPLKKPISDFQDSYLVATEDGLAPWLQGMQLEASGVKAFRILVCGKTGVGKSTLINKVFGVEMTDESLSYDQGVHDINVAFESPKHPGLLIHDSRGWQAGSDTELDLIAKFLRHRAFQEDPAEALHVIWFCVDADVARIEEADKRTFATIAQYSHQVPVFVVGTKKDKLTGYRKMQYLEELMEKTDDYREAKRLAEEKANAVAEEQFAELRNQLSQIEHYKADGFCCLSKNDDAGVKDLLSQTLGLIVDERVRLFCVAAQVVDVEQKINSAITECMRLGTHAIRTAAVPLPCTGLVGTPTVSRLICEHVLQCFGFPKAAPAEIEQIMSDIVMSNFKQYLRVSLSQFAAVSAISIGAAVPTMGIGFIVGAAGCLLGLPPTARMLLKCSCDMILILERSFRYDGKYVSIKQIEDAAKYYSKTTITTFNGKEKRLQQQVHDELDHLIPLKKVNIGFKFNKLRSSVEEIIYSNRFGNPPDYTSLRSPSSVGLDLQPGGPVEMDAAPTISELPGDEVDYSQLSKSDEKSDQLPLLELDSTEVGAKEGHVSMTSNTSGTTAQIGPSLANKLVELHVQPPELEGNAPGEVTDVRQDSLEVPPLATRSKSDSSGSKWSNKLSSWKLSRKSKTLKQ</sequence>
<keyword evidence="1" id="KW-0539">Nucleus</keyword>
<evidence type="ECO:0000256" key="3">
    <source>
        <dbReference type="SAM" id="MobiDB-lite"/>
    </source>
</evidence>
<dbReference type="InterPro" id="IPR018712">
    <property type="entry name" value="Tle1-like_cat"/>
</dbReference>
<dbReference type="InterPro" id="IPR027417">
    <property type="entry name" value="P-loop_NTPase"/>
</dbReference>
<gene>
    <name evidence="6" type="ORF">BFJ72_g3834</name>
</gene>
<comment type="caution">
    <text evidence="6">The sequence shown here is derived from an EMBL/GenBank/DDBJ whole genome shotgun (WGS) entry which is preliminary data.</text>
</comment>
<accession>A0A420TRA9</accession>
<dbReference type="Pfam" id="PF01926">
    <property type="entry name" value="MMR_HSR1"/>
    <property type="match status" value="1"/>
</dbReference>
<proteinExistence type="predicted"/>
<evidence type="ECO:0000256" key="2">
    <source>
        <dbReference type="SAM" id="Coils"/>
    </source>
</evidence>